<proteinExistence type="predicted"/>
<protein>
    <recommendedName>
        <fullName evidence="4">Secreted protein</fullName>
    </recommendedName>
</protein>
<keyword evidence="3" id="KW-1185">Reference proteome</keyword>
<gene>
    <name evidence="2" type="ORF">AUC70_03430</name>
</gene>
<name>A0A1E3VRM0_9HYPH</name>
<evidence type="ECO:0000313" key="3">
    <source>
        <dbReference type="Proteomes" id="UP000094172"/>
    </source>
</evidence>
<dbReference type="STRING" id="1774970.AUC70_03430"/>
<organism evidence="2 3">
    <name type="scientific">Methyloceanibacter stevinii</name>
    <dbReference type="NCBI Taxonomy" id="1774970"/>
    <lineage>
        <taxon>Bacteria</taxon>
        <taxon>Pseudomonadati</taxon>
        <taxon>Pseudomonadota</taxon>
        <taxon>Alphaproteobacteria</taxon>
        <taxon>Hyphomicrobiales</taxon>
        <taxon>Hyphomicrobiaceae</taxon>
        <taxon>Methyloceanibacter</taxon>
    </lineage>
</organism>
<sequence>MATVRRMRSNVRLLAAAAACVVLGAMPAQAERRDGVNGCFIEEVETDAGKVWRHKLDVQVPKDGYCRLYIVDDKDRKSWRYCSLKRAAENPVSEVCDDPVDDADFDYWKAKAVCGGMNLMATCRREKPLQPGQLSGD</sequence>
<evidence type="ECO:0000256" key="1">
    <source>
        <dbReference type="SAM" id="SignalP"/>
    </source>
</evidence>
<dbReference type="AlphaFoldDB" id="A0A1E3VRM0"/>
<dbReference type="EMBL" id="LPWE01000010">
    <property type="protein sequence ID" value="ODR95921.1"/>
    <property type="molecule type" value="Genomic_DNA"/>
</dbReference>
<feature type="chain" id="PRO_5009138504" description="Secreted protein" evidence="1">
    <location>
        <begin position="31"/>
        <end position="137"/>
    </location>
</feature>
<feature type="signal peptide" evidence="1">
    <location>
        <begin position="1"/>
        <end position="30"/>
    </location>
</feature>
<comment type="caution">
    <text evidence="2">The sequence shown here is derived from an EMBL/GenBank/DDBJ whole genome shotgun (WGS) entry which is preliminary data.</text>
</comment>
<evidence type="ECO:0000313" key="2">
    <source>
        <dbReference type="EMBL" id="ODR95921.1"/>
    </source>
</evidence>
<dbReference type="RefSeq" id="WP_069444112.1">
    <property type="nucleotide sequence ID" value="NZ_LPWE01000010.1"/>
</dbReference>
<reference evidence="2 3" key="1">
    <citation type="journal article" date="2016" name="Environ. Microbiol.">
        <title>New Methyloceanibacter diversity from North Sea sediments includes methanotroph containing solely the soluble methane monooxygenase.</title>
        <authorList>
            <person name="Vekeman B."/>
            <person name="Kerckhof F.M."/>
            <person name="Cremers G."/>
            <person name="de Vos P."/>
            <person name="Vandamme P."/>
            <person name="Boon N."/>
            <person name="Op den Camp H.J."/>
            <person name="Heylen K."/>
        </authorList>
    </citation>
    <scope>NUCLEOTIDE SEQUENCE [LARGE SCALE GENOMIC DNA]</scope>
    <source>
        <strain evidence="2 3">R-67176</strain>
    </source>
</reference>
<accession>A0A1E3VRM0</accession>
<dbReference type="Proteomes" id="UP000094172">
    <property type="component" value="Unassembled WGS sequence"/>
</dbReference>
<evidence type="ECO:0008006" key="4">
    <source>
        <dbReference type="Google" id="ProtNLM"/>
    </source>
</evidence>
<keyword evidence="1" id="KW-0732">Signal</keyword>